<dbReference type="Pfam" id="PF00027">
    <property type="entry name" value="cNMP_binding"/>
    <property type="match status" value="1"/>
</dbReference>
<dbReference type="STRING" id="947033.Lste_2840"/>
<keyword evidence="1" id="KW-0472">Membrane</keyword>
<organism evidence="3 4">
    <name type="scientific">Legionella steelei</name>
    <dbReference type="NCBI Taxonomy" id="947033"/>
    <lineage>
        <taxon>Bacteria</taxon>
        <taxon>Pseudomonadati</taxon>
        <taxon>Pseudomonadota</taxon>
        <taxon>Gammaproteobacteria</taxon>
        <taxon>Legionellales</taxon>
        <taxon>Legionellaceae</taxon>
        <taxon>Legionella</taxon>
    </lineage>
</organism>
<dbReference type="Gene3D" id="2.60.120.10">
    <property type="entry name" value="Jelly Rolls"/>
    <property type="match status" value="1"/>
</dbReference>
<keyword evidence="1" id="KW-1133">Transmembrane helix</keyword>
<evidence type="ECO:0000313" key="4">
    <source>
        <dbReference type="Proteomes" id="UP000054926"/>
    </source>
</evidence>
<dbReference type="CDD" id="cd00038">
    <property type="entry name" value="CAP_ED"/>
    <property type="match status" value="1"/>
</dbReference>
<evidence type="ECO:0000313" key="3">
    <source>
        <dbReference type="EMBL" id="KTD69682.1"/>
    </source>
</evidence>
<keyword evidence="1" id="KW-0812">Transmembrane</keyword>
<proteinExistence type="predicted"/>
<dbReference type="SMART" id="SM00100">
    <property type="entry name" value="cNMP"/>
    <property type="match status" value="1"/>
</dbReference>
<feature type="domain" description="Cyclic nucleotide-binding" evidence="2">
    <location>
        <begin position="17"/>
        <end position="110"/>
    </location>
</feature>
<sequence>MSDFSENEKNILKNSPLLSHLSAENYEEFLAISSRELFRKGDILLKEGEINDDFFIIVSGTVGLYKKENKNAPPEFIETLSTGETIDEIRVIRNRTCTLTVIAMEEAVVLQTSISKLHALENHPYHDAIIESVIKIISERLLHSNETILNKIHEKKRKNIQIISVLLGMLILVVLLCEVGLGLYHTLNPTDFCNTLNALPAENTKVAL</sequence>
<dbReference type="PATRIC" id="fig|947033.5.peg.3012"/>
<dbReference type="PROSITE" id="PS50042">
    <property type="entry name" value="CNMP_BINDING_3"/>
    <property type="match status" value="1"/>
</dbReference>
<protein>
    <submittedName>
        <fullName evidence="3">cNMP-binding protein</fullName>
    </submittedName>
</protein>
<evidence type="ECO:0000256" key="1">
    <source>
        <dbReference type="SAM" id="Phobius"/>
    </source>
</evidence>
<gene>
    <name evidence="3" type="ORF">Lste_2840</name>
</gene>
<dbReference type="AlphaFoldDB" id="A0A0W0ZL01"/>
<name>A0A0W0ZL01_9GAMM</name>
<dbReference type="InterPro" id="IPR000595">
    <property type="entry name" value="cNMP-bd_dom"/>
</dbReference>
<dbReference type="InterPro" id="IPR018490">
    <property type="entry name" value="cNMP-bd_dom_sf"/>
</dbReference>
<dbReference type="EMBL" id="LNYY01000019">
    <property type="protein sequence ID" value="KTD69682.1"/>
    <property type="molecule type" value="Genomic_DNA"/>
</dbReference>
<evidence type="ECO:0000259" key="2">
    <source>
        <dbReference type="PROSITE" id="PS50042"/>
    </source>
</evidence>
<dbReference type="SUPFAM" id="SSF51206">
    <property type="entry name" value="cAMP-binding domain-like"/>
    <property type="match status" value="1"/>
</dbReference>
<reference evidence="3 4" key="1">
    <citation type="submission" date="2015-11" db="EMBL/GenBank/DDBJ databases">
        <title>Genomic analysis of 38 Legionella species identifies large and diverse effector repertoires.</title>
        <authorList>
            <person name="Burstein D."/>
            <person name="Amaro F."/>
            <person name="Zusman T."/>
            <person name="Lifshitz Z."/>
            <person name="Cohen O."/>
            <person name="Gilbert J.A."/>
            <person name="Pupko T."/>
            <person name="Shuman H.A."/>
            <person name="Segal G."/>
        </authorList>
    </citation>
    <scope>NUCLEOTIDE SEQUENCE [LARGE SCALE GENOMIC DNA]</scope>
    <source>
        <strain evidence="3 4">IMVS3376</strain>
    </source>
</reference>
<keyword evidence="4" id="KW-1185">Reference proteome</keyword>
<dbReference type="OrthoDB" id="5637002at2"/>
<comment type="caution">
    <text evidence="3">The sequence shown here is derived from an EMBL/GenBank/DDBJ whole genome shotgun (WGS) entry which is preliminary data.</text>
</comment>
<dbReference type="InterPro" id="IPR014710">
    <property type="entry name" value="RmlC-like_jellyroll"/>
</dbReference>
<dbReference type="Proteomes" id="UP000054926">
    <property type="component" value="Unassembled WGS sequence"/>
</dbReference>
<accession>A0A0W0ZL01</accession>
<dbReference type="RefSeq" id="WP_058511605.1">
    <property type="nucleotide sequence ID" value="NZ_DAIOMV010000008.1"/>
</dbReference>
<feature type="transmembrane region" description="Helical" evidence="1">
    <location>
        <begin position="160"/>
        <end position="184"/>
    </location>
</feature>